<dbReference type="AlphaFoldDB" id="A0AAD2HK79"/>
<dbReference type="EMBL" id="CAVNYO010000406">
    <property type="protein sequence ID" value="CAK5276393.1"/>
    <property type="molecule type" value="Genomic_DNA"/>
</dbReference>
<evidence type="ECO:0000313" key="3">
    <source>
        <dbReference type="EMBL" id="CAK5276393.1"/>
    </source>
</evidence>
<protein>
    <recommendedName>
        <fullName evidence="2">HTH CENPB-type domain-containing protein</fullName>
    </recommendedName>
</protein>
<reference evidence="3" key="1">
    <citation type="submission" date="2023-11" db="EMBL/GenBank/DDBJ databases">
        <authorList>
            <person name="De Vega J J."/>
            <person name="De Vega J J."/>
        </authorList>
    </citation>
    <scope>NUCLEOTIDE SEQUENCE</scope>
</reference>
<dbReference type="Pfam" id="PF03184">
    <property type="entry name" value="DDE_1"/>
    <property type="match status" value="1"/>
</dbReference>
<comment type="caution">
    <text evidence="3">The sequence shown here is derived from an EMBL/GenBank/DDBJ whole genome shotgun (WGS) entry which is preliminary data.</text>
</comment>
<dbReference type="InterPro" id="IPR009057">
    <property type="entry name" value="Homeodomain-like_sf"/>
</dbReference>
<evidence type="ECO:0000256" key="1">
    <source>
        <dbReference type="ARBA" id="ARBA00023125"/>
    </source>
</evidence>
<evidence type="ECO:0000313" key="4">
    <source>
        <dbReference type="Proteomes" id="UP001295794"/>
    </source>
</evidence>
<dbReference type="GO" id="GO:0003677">
    <property type="term" value="F:DNA binding"/>
    <property type="evidence" value="ECO:0007669"/>
    <property type="project" value="UniProtKB-KW"/>
</dbReference>
<proteinExistence type="predicted"/>
<keyword evidence="4" id="KW-1185">Reference proteome</keyword>
<name>A0AAD2HK79_9AGAR</name>
<dbReference type="Pfam" id="PF03221">
    <property type="entry name" value="HTH_Tnp_Tc5"/>
    <property type="match status" value="1"/>
</dbReference>
<gene>
    <name evidence="3" type="ORF">MYCIT1_LOCUS24593</name>
</gene>
<dbReference type="InterPro" id="IPR050863">
    <property type="entry name" value="CenT-Element_Derived"/>
</dbReference>
<dbReference type="SUPFAM" id="SSF46689">
    <property type="entry name" value="Homeodomain-like"/>
    <property type="match status" value="1"/>
</dbReference>
<dbReference type="InterPro" id="IPR006600">
    <property type="entry name" value="HTH_CenpB_DNA-bd_dom"/>
</dbReference>
<organism evidence="3 4">
    <name type="scientific">Mycena citricolor</name>
    <dbReference type="NCBI Taxonomy" id="2018698"/>
    <lineage>
        <taxon>Eukaryota</taxon>
        <taxon>Fungi</taxon>
        <taxon>Dikarya</taxon>
        <taxon>Basidiomycota</taxon>
        <taxon>Agaricomycotina</taxon>
        <taxon>Agaricomycetes</taxon>
        <taxon>Agaricomycetidae</taxon>
        <taxon>Agaricales</taxon>
        <taxon>Marasmiineae</taxon>
        <taxon>Mycenaceae</taxon>
        <taxon>Mycena</taxon>
    </lineage>
</organism>
<accession>A0AAD2HK79</accession>
<dbReference type="InterPro" id="IPR004875">
    <property type="entry name" value="DDE_SF_endonuclease_dom"/>
</dbReference>
<evidence type="ECO:0000259" key="2">
    <source>
        <dbReference type="PROSITE" id="PS51253"/>
    </source>
</evidence>
<keyword evidence="1" id="KW-0238">DNA-binding</keyword>
<feature type="domain" description="HTH CENPB-type" evidence="2">
    <location>
        <begin position="216"/>
        <end position="290"/>
    </location>
</feature>
<dbReference type="Gene3D" id="1.10.10.60">
    <property type="entry name" value="Homeodomain-like"/>
    <property type="match status" value="1"/>
</dbReference>
<dbReference type="GO" id="GO:0005634">
    <property type="term" value="C:nucleus"/>
    <property type="evidence" value="ECO:0007669"/>
    <property type="project" value="TreeGrafter"/>
</dbReference>
<dbReference type="PROSITE" id="PS51253">
    <property type="entry name" value="HTH_CENPB"/>
    <property type="match status" value="1"/>
</dbReference>
<sequence>MLSIPAPFVLKQGLDKLKNSVEVQRKAIPGQLAEKERASLVDLEWLDTAGNVVKEEQLVWMLDEALDYKQGVGRLDENQKELLTKLADLAVNAKAGAEKVLGHVEKTVTNKRKCPTERKVLDKPTQSTAKVCKPAPVFTHKENATLWQKIEILDWHWKQPLTGKQKKPNQGTTAAHFDKQYPNLKIKQPLILAWIKGETELRWQWDEVQAKGRLADVKHVKQTENPEVDAMLKLWIMQAMQDSVQLNGAIICKKWTRFADQMGILDDKRLKLSEQWLDSLKKQMGLKEFRCHGEAALANPNAIWTDHERIQDLIVHKGYALEDVFNMDKMDSSSAYHWQRKQTAHQLGFLYQNNVKAWITTVLYQEWLWNWDADLVQQNHWVLLLQDNFSGHTPPEDISNIHVENFTANLTAHVQPMDAGIIQAFKAHYRCGFMQRSLDHYDSNISLAHIYNINQLEAMRLADQAWRKISQTTIANCWIKSGILPDKSTEVRMAAELALEAEEEKACEKLLEVLDAAELINVANEMSIHDGCTEEEIYNAVMDVAKASQDQEANGGDDNDCNVILPRPSRNKALQAVQVLQQYLEVMNSSFSRDLKHSLAKLGCKTQLECTMSLKGTALTNYFTCK</sequence>
<dbReference type="PANTHER" id="PTHR19303">
    <property type="entry name" value="TRANSPOSON"/>
    <property type="match status" value="1"/>
</dbReference>
<dbReference type="Proteomes" id="UP001295794">
    <property type="component" value="Unassembled WGS sequence"/>
</dbReference>
<dbReference type="PANTHER" id="PTHR19303:SF73">
    <property type="entry name" value="PROTEIN PDC2"/>
    <property type="match status" value="1"/>
</dbReference>